<reference evidence="2" key="2">
    <citation type="journal article" date="2015" name="ISME J.">
        <title>A new class of marine Euryarchaeota group II from the Mediterranean deep chlorophyll maximum.</title>
        <authorList>
            <person name="Martin-Cuadrado A.B."/>
            <person name="Garcia-Heredia I."/>
            <person name="Molto A.G."/>
            <person name="Lopez-Ubeda R."/>
            <person name="Kimes N."/>
            <person name="Lopez-Garcia P."/>
            <person name="Moreira D."/>
            <person name="Rodriguez-Valera F."/>
        </authorList>
    </citation>
    <scope>NUCLEOTIDE SEQUENCE</scope>
</reference>
<dbReference type="InterPro" id="IPR001279">
    <property type="entry name" value="Metallo-B-lactamas"/>
</dbReference>
<dbReference type="Gene3D" id="3.60.15.10">
    <property type="entry name" value="Ribonuclease Z/Hydroxyacylglutathione hydrolase-like"/>
    <property type="match status" value="1"/>
</dbReference>
<dbReference type="SUPFAM" id="SSF56281">
    <property type="entry name" value="Metallo-hydrolase/oxidoreductase"/>
    <property type="match status" value="1"/>
</dbReference>
<feature type="domain" description="Metallo-beta-lactamase" evidence="1">
    <location>
        <begin position="81"/>
        <end position="248"/>
    </location>
</feature>
<dbReference type="AlphaFoldDB" id="A0A1B1TE65"/>
<dbReference type="InterPro" id="IPR036866">
    <property type="entry name" value="RibonucZ/Hydroxyglut_hydro"/>
</dbReference>
<dbReference type="Pfam" id="PF12706">
    <property type="entry name" value="Lactamase_B_2"/>
    <property type="match status" value="1"/>
</dbReference>
<name>A0A1B1TE65_9ARCH</name>
<evidence type="ECO:0000313" key="2">
    <source>
        <dbReference type="EMBL" id="ANV80579.1"/>
    </source>
</evidence>
<organism evidence="2">
    <name type="scientific">uncultured Poseidoniia archaeon</name>
    <dbReference type="NCBI Taxonomy" id="1697135"/>
    <lineage>
        <taxon>Archaea</taxon>
        <taxon>Methanobacteriati</taxon>
        <taxon>Thermoplasmatota</taxon>
        <taxon>Candidatus Poseidoniia</taxon>
        <taxon>environmental samples</taxon>
    </lineage>
</organism>
<sequence>MASGVSVTILGTAQDGGIPQAGCSCQRCLDAHRDLKLRKYPVSLGILGVDGTKHIIEITKNLSEQLVIWTPDKNELFIPETVSITHLHLGHIEGIGQLGKPVMGLREVDVYLSPNNKDIFDNRSDIELMEHEGNIRTHSKNFYRPFEPKGGCGFSLQFIPIPHRSELGDNAAIIIKAEEKSILFMPDQDSWRDTLDYHSKDNIRDFLKMFDIDEALIDGTFWSMDELPRRDISKIPHPTIQETIQLLGRKRKGDPEISFLHLNHSNPVNDLGSEQRKVVEGNGWKISEMGDVLKL</sequence>
<evidence type="ECO:0000259" key="1">
    <source>
        <dbReference type="Pfam" id="PF12706"/>
    </source>
</evidence>
<protein>
    <recommendedName>
        <fullName evidence="1">Metallo-beta-lactamase domain-containing protein</fullName>
    </recommendedName>
</protein>
<accession>A0A1B1TE65</accession>
<dbReference type="EMBL" id="KP211894">
    <property type="protein sequence ID" value="ANV80579.1"/>
    <property type="molecule type" value="Genomic_DNA"/>
</dbReference>
<proteinExistence type="predicted"/>
<reference evidence="2" key="1">
    <citation type="submission" date="2014-11" db="EMBL/GenBank/DDBJ databases">
        <authorList>
            <person name="Zhu J."/>
            <person name="Qi W."/>
            <person name="Song R."/>
        </authorList>
    </citation>
    <scope>NUCLEOTIDE SEQUENCE</scope>
</reference>